<comment type="catalytic activity">
    <reaction evidence="6">
        <text>2'-phospho-[ligated tRNA] + NAD(+) = mature tRNA + ADP-alpha-D-ribose 1'',2''-cyclic phosphate + nicotinamide</text>
        <dbReference type="Rhea" id="RHEA:23324"/>
        <dbReference type="Rhea" id="RHEA-COMP:11106"/>
        <dbReference type="Rhea" id="RHEA-COMP:11107"/>
        <dbReference type="ChEBI" id="CHEBI:17154"/>
        <dbReference type="ChEBI" id="CHEBI:57540"/>
        <dbReference type="ChEBI" id="CHEBI:76596"/>
        <dbReference type="ChEBI" id="CHEBI:82883"/>
        <dbReference type="ChEBI" id="CHEBI:85027"/>
        <dbReference type="EC" id="2.7.1.160"/>
    </reaction>
</comment>
<feature type="compositionally biased region" description="Basic and acidic residues" evidence="7">
    <location>
        <begin position="1"/>
        <end position="23"/>
    </location>
</feature>
<reference evidence="8 9" key="1">
    <citation type="journal article" date="2016" name="Mol. Biol. Evol.">
        <title>Comparative Genomics of Early-Diverging Mushroom-Forming Fungi Provides Insights into the Origins of Lignocellulose Decay Capabilities.</title>
        <authorList>
            <person name="Nagy L.G."/>
            <person name="Riley R."/>
            <person name="Tritt A."/>
            <person name="Adam C."/>
            <person name="Daum C."/>
            <person name="Floudas D."/>
            <person name="Sun H."/>
            <person name="Yadav J.S."/>
            <person name="Pangilinan J."/>
            <person name="Larsson K.H."/>
            <person name="Matsuura K."/>
            <person name="Barry K."/>
            <person name="Labutti K."/>
            <person name="Kuo R."/>
            <person name="Ohm R.A."/>
            <person name="Bhattacharya S.S."/>
            <person name="Shirouzu T."/>
            <person name="Yoshinaga Y."/>
            <person name="Martin F.M."/>
            <person name="Grigoriev I.V."/>
            <person name="Hibbett D.S."/>
        </authorList>
    </citation>
    <scope>NUCLEOTIDE SEQUENCE [LARGE SCALE GENOMIC DNA]</scope>
    <source>
        <strain evidence="8 9">HHB9708</strain>
    </source>
</reference>
<sequence>MSKYDSTPRDKSQAKKTRQHDTPAVRASKTMSFLLRHGAQKEGLKMRKDGYVNVDDLLKHPKMRHMTFLQLEEIVKTNEKQRFKLIFEPPAQGNGESSVSSWWIRANQGHTLEEVEVEMIQVTDPAQIPIAIHGTNKEAWDHIGIHPSLSRQGLSRMKRHHIHLAQGLPGVSGVISGMRKSANVIIYIDVPKALAAGIQFYISANGVILSPGNEQGFIPPEFFKRVETAWRRMPLPGYEASGEMSAMEQMDREAEKNQQQSSGASKPAQQQDQKIP</sequence>
<dbReference type="GO" id="GO:0006388">
    <property type="term" value="P:tRNA splicing, via endonucleolytic cleavage and ligation"/>
    <property type="evidence" value="ECO:0007669"/>
    <property type="project" value="TreeGrafter"/>
</dbReference>
<evidence type="ECO:0000256" key="1">
    <source>
        <dbReference type="ARBA" id="ARBA00003343"/>
    </source>
</evidence>
<organism evidence="8 9">
    <name type="scientific">Sistotremastrum niveocremeum HHB9708</name>
    <dbReference type="NCBI Taxonomy" id="1314777"/>
    <lineage>
        <taxon>Eukaryota</taxon>
        <taxon>Fungi</taxon>
        <taxon>Dikarya</taxon>
        <taxon>Basidiomycota</taxon>
        <taxon>Agaricomycotina</taxon>
        <taxon>Agaricomycetes</taxon>
        <taxon>Sistotremastrales</taxon>
        <taxon>Sistotremastraceae</taxon>
        <taxon>Sertulicium</taxon>
        <taxon>Sertulicium niveocremeum</taxon>
    </lineage>
</organism>
<dbReference type="Gene3D" id="3.20.170.30">
    <property type="match status" value="1"/>
</dbReference>
<evidence type="ECO:0000256" key="7">
    <source>
        <dbReference type="SAM" id="MobiDB-lite"/>
    </source>
</evidence>
<dbReference type="InterPro" id="IPR042081">
    <property type="entry name" value="RNA_2'-PTrans_C"/>
</dbReference>
<evidence type="ECO:0000256" key="5">
    <source>
        <dbReference type="ARBA" id="ARBA00023027"/>
    </source>
</evidence>
<comment type="similarity">
    <text evidence="2">Belongs to the KptA/TPT1 family.</text>
</comment>
<dbReference type="SUPFAM" id="SSF56399">
    <property type="entry name" value="ADP-ribosylation"/>
    <property type="match status" value="1"/>
</dbReference>
<keyword evidence="5" id="KW-0520">NAD</keyword>
<evidence type="ECO:0000256" key="3">
    <source>
        <dbReference type="ARBA" id="ARBA00012007"/>
    </source>
</evidence>
<evidence type="ECO:0000313" key="9">
    <source>
        <dbReference type="Proteomes" id="UP000076722"/>
    </source>
</evidence>
<feature type="region of interest" description="Disordered" evidence="7">
    <location>
        <begin position="241"/>
        <end position="276"/>
    </location>
</feature>
<evidence type="ECO:0000256" key="6">
    <source>
        <dbReference type="ARBA" id="ARBA00047949"/>
    </source>
</evidence>
<name>A0A164VZX1_9AGAM</name>
<dbReference type="InterPro" id="IPR042080">
    <property type="entry name" value="RNA_2'-PTrans_N"/>
</dbReference>
<feature type="region of interest" description="Disordered" evidence="7">
    <location>
        <begin position="1"/>
        <end position="28"/>
    </location>
</feature>
<dbReference type="GO" id="GO:0000215">
    <property type="term" value="F:tRNA 2'-phosphotransferase activity"/>
    <property type="evidence" value="ECO:0007669"/>
    <property type="project" value="UniProtKB-EC"/>
</dbReference>
<dbReference type="Pfam" id="PF01885">
    <property type="entry name" value="PTS_2-RNA"/>
    <property type="match status" value="1"/>
</dbReference>
<dbReference type="AlphaFoldDB" id="A0A164VZX1"/>
<dbReference type="EC" id="2.7.1.160" evidence="3"/>
<dbReference type="PANTHER" id="PTHR12684">
    <property type="entry name" value="PUTATIVE PHOSPHOTRANSFERASE"/>
    <property type="match status" value="1"/>
</dbReference>
<dbReference type="OrthoDB" id="419694at2759"/>
<proteinExistence type="inferred from homology"/>
<gene>
    <name evidence="8" type="ORF">SISNIDRAFT_465486</name>
</gene>
<dbReference type="Proteomes" id="UP000076722">
    <property type="component" value="Unassembled WGS sequence"/>
</dbReference>
<dbReference type="STRING" id="1314777.A0A164VZX1"/>
<dbReference type="PANTHER" id="PTHR12684:SF2">
    <property type="entry name" value="TRNA 2'-PHOSPHOTRANSFERASE 1"/>
    <property type="match status" value="1"/>
</dbReference>
<protein>
    <recommendedName>
        <fullName evidence="3">2'-phosphotransferase</fullName>
        <ecNumber evidence="3">2.7.1.160</ecNumber>
    </recommendedName>
</protein>
<accession>A0A164VZX1</accession>
<dbReference type="InterPro" id="IPR002745">
    <property type="entry name" value="Ptrans_KptA/Tpt1"/>
</dbReference>
<evidence type="ECO:0000313" key="8">
    <source>
        <dbReference type="EMBL" id="KZS94627.1"/>
    </source>
</evidence>
<feature type="compositionally biased region" description="Polar residues" evidence="7">
    <location>
        <begin position="257"/>
        <end position="276"/>
    </location>
</feature>
<keyword evidence="4" id="KW-0808">Transferase</keyword>
<dbReference type="EMBL" id="KV419404">
    <property type="protein sequence ID" value="KZS94627.1"/>
    <property type="molecule type" value="Genomic_DNA"/>
</dbReference>
<evidence type="ECO:0000256" key="4">
    <source>
        <dbReference type="ARBA" id="ARBA00022679"/>
    </source>
</evidence>
<dbReference type="Gene3D" id="1.10.10.970">
    <property type="entry name" value="RNA 2'-phosphotransferase, Tpt1/KptA family, N-terminal domain"/>
    <property type="match status" value="1"/>
</dbReference>
<comment type="function">
    <text evidence="1">Catalyzes the last step of tRNA splicing, the transfer of the splice junction 2'-phosphate from ligated tRNA to NAD to produce ADP-ribose 1''-2'' cyclic phosphate.</text>
</comment>
<evidence type="ECO:0000256" key="2">
    <source>
        <dbReference type="ARBA" id="ARBA00009836"/>
    </source>
</evidence>
<keyword evidence="9" id="KW-1185">Reference proteome</keyword>